<name>A0ABM9F969_9ENTR</name>
<sequence length="35" mass="4183">MKEPKKNLNKLIYKENIIIYQYLSYLQPGDLLQGL</sequence>
<dbReference type="EMBL" id="CALSBS010000007">
    <property type="protein sequence ID" value="CAH6637117.1"/>
    <property type="molecule type" value="Genomic_DNA"/>
</dbReference>
<protein>
    <recommendedName>
        <fullName evidence="3">GntR family transcriptional regulator</fullName>
    </recommendedName>
</protein>
<proteinExistence type="predicted"/>
<evidence type="ECO:0000313" key="2">
    <source>
        <dbReference type="Proteomes" id="UP001152651"/>
    </source>
</evidence>
<evidence type="ECO:0008006" key="3">
    <source>
        <dbReference type="Google" id="ProtNLM"/>
    </source>
</evidence>
<evidence type="ECO:0000313" key="1">
    <source>
        <dbReference type="EMBL" id="CAH6637117.1"/>
    </source>
</evidence>
<comment type="caution">
    <text evidence="1">The sequence shown here is derived from an EMBL/GenBank/DDBJ whole genome shotgun (WGS) entry which is preliminary data.</text>
</comment>
<dbReference type="Proteomes" id="UP001152651">
    <property type="component" value="Unassembled WGS sequence"/>
</dbReference>
<keyword evidence="2" id="KW-1185">Reference proteome</keyword>
<reference evidence="1" key="1">
    <citation type="submission" date="2022-05" db="EMBL/GenBank/DDBJ databases">
        <authorList>
            <person name="Blom J."/>
        </authorList>
    </citation>
    <scope>NUCLEOTIDE SEQUENCE</scope>
    <source>
        <strain evidence="1">Type strain: CPO20170097</strain>
    </source>
</reference>
<accession>A0ABM9F969</accession>
<gene>
    <name evidence="1" type="ORF">FBBNIHIM_09855</name>
</gene>
<organism evidence="1 2">
    <name type="scientific">Pseudocitrobacter vendiensis</name>
    <dbReference type="NCBI Taxonomy" id="2488306"/>
    <lineage>
        <taxon>Bacteria</taxon>
        <taxon>Pseudomonadati</taxon>
        <taxon>Pseudomonadota</taxon>
        <taxon>Gammaproteobacteria</taxon>
        <taxon>Enterobacterales</taxon>
        <taxon>Enterobacteriaceae</taxon>
        <taxon>Pseudocitrobacter</taxon>
    </lineage>
</organism>